<dbReference type="PRINTS" id="PR00502">
    <property type="entry name" value="NUDIXFAMILY"/>
</dbReference>
<evidence type="ECO:0000313" key="7">
    <source>
        <dbReference type="Proteomes" id="UP000286746"/>
    </source>
</evidence>
<proteinExistence type="inferred from homology"/>
<evidence type="ECO:0000313" key="6">
    <source>
        <dbReference type="EMBL" id="GCD44586.1"/>
    </source>
</evidence>
<evidence type="ECO:0000256" key="2">
    <source>
        <dbReference type="ARBA" id="ARBA00005582"/>
    </source>
</evidence>
<reference evidence="6 7" key="1">
    <citation type="submission" date="2018-11" db="EMBL/GenBank/DDBJ databases">
        <title>Whole genome sequence of Streptomyces paromomycinus NBRC 15454(T).</title>
        <authorList>
            <person name="Komaki H."/>
            <person name="Tamura T."/>
        </authorList>
    </citation>
    <scope>NUCLEOTIDE SEQUENCE [LARGE SCALE GENOMIC DNA]</scope>
    <source>
        <strain evidence="6 7">NBRC 15454</strain>
    </source>
</reference>
<evidence type="ECO:0000256" key="3">
    <source>
        <dbReference type="ARBA" id="ARBA00022801"/>
    </source>
</evidence>
<feature type="domain" description="Nudix hydrolase" evidence="5">
    <location>
        <begin position="1"/>
        <end position="134"/>
    </location>
</feature>
<dbReference type="PROSITE" id="PS51462">
    <property type="entry name" value="NUDIX"/>
    <property type="match status" value="1"/>
</dbReference>
<dbReference type="Proteomes" id="UP000286746">
    <property type="component" value="Unassembled WGS sequence"/>
</dbReference>
<dbReference type="PROSITE" id="PS00893">
    <property type="entry name" value="NUDIX_BOX"/>
    <property type="match status" value="1"/>
</dbReference>
<keyword evidence="3 4" id="KW-0378">Hydrolase</keyword>
<protein>
    <submittedName>
        <fullName evidence="6">DNA mismatch repair protein MutT</fullName>
    </submittedName>
</protein>
<name>A0A401W5K5_STREY</name>
<dbReference type="SUPFAM" id="SSF55811">
    <property type="entry name" value="Nudix"/>
    <property type="match status" value="1"/>
</dbReference>
<dbReference type="InterPro" id="IPR015797">
    <property type="entry name" value="NUDIX_hydrolase-like_dom_sf"/>
</dbReference>
<organism evidence="6 7">
    <name type="scientific">Streptomyces paromomycinus</name>
    <name type="common">Streptomyces rimosus subsp. paromomycinus</name>
    <dbReference type="NCBI Taxonomy" id="92743"/>
    <lineage>
        <taxon>Bacteria</taxon>
        <taxon>Bacillati</taxon>
        <taxon>Actinomycetota</taxon>
        <taxon>Actinomycetes</taxon>
        <taxon>Kitasatosporales</taxon>
        <taxon>Streptomycetaceae</taxon>
        <taxon>Streptomyces</taxon>
    </lineage>
</organism>
<evidence type="ECO:0000256" key="1">
    <source>
        <dbReference type="ARBA" id="ARBA00001946"/>
    </source>
</evidence>
<evidence type="ECO:0000256" key="4">
    <source>
        <dbReference type="RuleBase" id="RU003476"/>
    </source>
</evidence>
<dbReference type="AlphaFoldDB" id="A0A401W5K5"/>
<dbReference type="EMBL" id="BHZD01000001">
    <property type="protein sequence ID" value="GCD44586.1"/>
    <property type="molecule type" value="Genomic_DNA"/>
</dbReference>
<dbReference type="PANTHER" id="PTHR43046:SF16">
    <property type="entry name" value="ADP-RIBOSE PYROPHOSPHATASE YJHB-RELATED"/>
    <property type="match status" value="1"/>
</dbReference>
<gene>
    <name evidence="6" type="ORF">GKJPGBOP_04286</name>
</gene>
<sequence length="155" mass="17134">MSTAAPIVDTHVILRDGDKILLSQRGSSYGYGRWHLPSGKLDAGEPLTAGAARELFEETGITAHPDDLRQVHVVHHQQVPGTERIGFFFLATRWEGEPTNREPDKCLDLRFFDVQDLPENIIEYPAAGLYGYLTNAGPLTLHGWAPPWPPADAGH</sequence>
<dbReference type="GO" id="GO:0016787">
    <property type="term" value="F:hydrolase activity"/>
    <property type="evidence" value="ECO:0007669"/>
    <property type="project" value="UniProtKB-KW"/>
</dbReference>
<comment type="cofactor">
    <cofactor evidence="1">
        <name>Mg(2+)</name>
        <dbReference type="ChEBI" id="CHEBI:18420"/>
    </cofactor>
</comment>
<dbReference type="PANTHER" id="PTHR43046">
    <property type="entry name" value="GDP-MANNOSE MANNOSYL HYDROLASE"/>
    <property type="match status" value="1"/>
</dbReference>
<dbReference type="Pfam" id="PF00293">
    <property type="entry name" value="NUDIX"/>
    <property type="match status" value="1"/>
</dbReference>
<dbReference type="InterPro" id="IPR000086">
    <property type="entry name" value="NUDIX_hydrolase_dom"/>
</dbReference>
<comment type="caution">
    <text evidence="6">The sequence shown here is derived from an EMBL/GenBank/DDBJ whole genome shotgun (WGS) entry which is preliminary data.</text>
</comment>
<accession>A0A401W5K5</accession>
<dbReference type="CDD" id="cd04683">
    <property type="entry name" value="NUDIX_Hydrolase"/>
    <property type="match status" value="1"/>
</dbReference>
<keyword evidence="7" id="KW-1185">Reference proteome</keyword>
<dbReference type="InterPro" id="IPR020476">
    <property type="entry name" value="Nudix_hydrolase"/>
</dbReference>
<dbReference type="Gene3D" id="3.90.79.10">
    <property type="entry name" value="Nucleoside Triphosphate Pyrophosphohydrolase"/>
    <property type="match status" value="1"/>
</dbReference>
<dbReference type="RefSeq" id="WP_125055408.1">
    <property type="nucleotide sequence ID" value="NZ_BHZD01000001.1"/>
</dbReference>
<dbReference type="InterPro" id="IPR020084">
    <property type="entry name" value="NUDIX_hydrolase_CS"/>
</dbReference>
<comment type="similarity">
    <text evidence="2 4">Belongs to the Nudix hydrolase family.</text>
</comment>
<evidence type="ECO:0000259" key="5">
    <source>
        <dbReference type="PROSITE" id="PS51462"/>
    </source>
</evidence>